<name>A0ABW4TTZ0_9ACTN</name>
<evidence type="ECO:0000259" key="3">
    <source>
        <dbReference type="PROSITE" id="PS51186"/>
    </source>
</evidence>
<dbReference type="PROSITE" id="PS51186">
    <property type="entry name" value="GNAT"/>
    <property type="match status" value="1"/>
</dbReference>
<dbReference type="PANTHER" id="PTHR43072">
    <property type="entry name" value="N-ACETYLTRANSFERASE"/>
    <property type="match status" value="1"/>
</dbReference>
<dbReference type="SUPFAM" id="SSF55729">
    <property type="entry name" value="Acyl-CoA N-acyltransferases (Nat)"/>
    <property type="match status" value="1"/>
</dbReference>
<keyword evidence="2" id="KW-0012">Acyltransferase</keyword>
<sequence>MFRVRDATPDDASACAAIYAPYVAGTTVSFEEEPPGPEEMAHRIAASQAEHAWLVAEDADGVLGYAYAGTFRSRAAYRHTCEVSVYVDADRRGRGVGRALYTALLDRMTGLGMRLAVGGATMPNEASERLHRALGFEVVGTFRDVGFKQDRWCDVRWFQKRLV</sequence>
<accession>A0ABW4TTZ0</accession>
<dbReference type="CDD" id="cd04301">
    <property type="entry name" value="NAT_SF"/>
    <property type="match status" value="1"/>
</dbReference>
<feature type="domain" description="N-acetyltransferase" evidence="3">
    <location>
        <begin position="2"/>
        <end position="162"/>
    </location>
</feature>
<dbReference type="Pfam" id="PF13420">
    <property type="entry name" value="Acetyltransf_4"/>
    <property type="match status" value="1"/>
</dbReference>
<proteinExistence type="predicted"/>
<dbReference type="InterPro" id="IPR000182">
    <property type="entry name" value="GNAT_dom"/>
</dbReference>
<comment type="caution">
    <text evidence="4">The sequence shown here is derived from an EMBL/GenBank/DDBJ whole genome shotgun (WGS) entry which is preliminary data.</text>
</comment>
<dbReference type="EMBL" id="JBHUGD010000004">
    <property type="protein sequence ID" value="MFD1948683.1"/>
    <property type="molecule type" value="Genomic_DNA"/>
</dbReference>
<dbReference type="PANTHER" id="PTHR43072:SF23">
    <property type="entry name" value="UPF0039 PROTEIN C11D3.02C"/>
    <property type="match status" value="1"/>
</dbReference>
<gene>
    <name evidence="4" type="ORF">ACFSDE_17915</name>
</gene>
<dbReference type="Gene3D" id="3.40.630.30">
    <property type="match status" value="1"/>
</dbReference>
<keyword evidence="5" id="KW-1185">Reference proteome</keyword>
<organism evidence="4 5">
    <name type="scientific">Nocardioides aestuarii</name>
    <dbReference type="NCBI Taxonomy" id="252231"/>
    <lineage>
        <taxon>Bacteria</taxon>
        <taxon>Bacillati</taxon>
        <taxon>Actinomycetota</taxon>
        <taxon>Actinomycetes</taxon>
        <taxon>Propionibacteriales</taxon>
        <taxon>Nocardioidaceae</taxon>
        <taxon>Nocardioides</taxon>
    </lineage>
</organism>
<evidence type="ECO:0000313" key="4">
    <source>
        <dbReference type="EMBL" id="MFD1948683.1"/>
    </source>
</evidence>
<dbReference type="RefSeq" id="WP_343921771.1">
    <property type="nucleotide sequence ID" value="NZ_BAAAJT010000003.1"/>
</dbReference>
<evidence type="ECO:0000313" key="5">
    <source>
        <dbReference type="Proteomes" id="UP001597351"/>
    </source>
</evidence>
<dbReference type="Proteomes" id="UP001597351">
    <property type="component" value="Unassembled WGS sequence"/>
</dbReference>
<protein>
    <submittedName>
        <fullName evidence="4">N-acetyltransferase family protein</fullName>
    </submittedName>
</protein>
<evidence type="ECO:0000256" key="2">
    <source>
        <dbReference type="ARBA" id="ARBA00023315"/>
    </source>
</evidence>
<evidence type="ECO:0000256" key="1">
    <source>
        <dbReference type="ARBA" id="ARBA00022679"/>
    </source>
</evidence>
<dbReference type="InterPro" id="IPR016181">
    <property type="entry name" value="Acyl_CoA_acyltransferase"/>
</dbReference>
<reference evidence="5" key="1">
    <citation type="journal article" date="2019" name="Int. J. Syst. Evol. Microbiol.">
        <title>The Global Catalogue of Microorganisms (GCM) 10K type strain sequencing project: providing services to taxonomists for standard genome sequencing and annotation.</title>
        <authorList>
            <consortium name="The Broad Institute Genomics Platform"/>
            <consortium name="The Broad Institute Genome Sequencing Center for Infectious Disease"/>
            <person name="Wu L."/>
            <person name="Ma J."/>
        </authorList>
    </citation>
    <scope>NUCLEOTIDE SEQUENCE [LARGE SCALE GENOMIC DNA]</scope>
    <source>
        <strain evidence="5">CGMCC 1.12477</strain>
    </source>
</reference>
<keyword evidence="1" id="KW-0808">Transferase</keyword>